<protein>
    <submittedName>
        <fullName evidence="2">Uncharacterized protein</fullName>
    </submittedName>
</protein>
<dbReference type="EMBL" id="SGPL01001201">
    <property type="protein sequence ID" value="THH04208.1"/>
    <property type="molecule type" value="Genomic_DNA"/>
</dbReference>
<sequence>MRWEIISIGLGSPSTVQRYHVQSQFHPIDSSLRRRHVERRCSVKDIDAAESKATVNCDMGDSGEVTGTRKPRDTFTFNPVQPLLATDRTSESSEEEPEPDSTSMPAAVESPYFVGAQYHLDFASGTHVSTPPHARVRVTVLQTFEPFTVSPVLKVKLQSVDPVIRPPLPSTMILKLYDRRFAHDLRAFHDAPPLTHESEAQYRSFASRQGPTRSLAEWQSKRLADDETDSAPPPAETEAYLAALLLSYRSSEVLAYHRLLPLQGTALPRFFGLTQFALDAVHPHTVDPSVPGILLDFIAGTTLSDLPPRGVLRCHRRRMRSRGHAEPRRAPRELPRRLTSRYRRRRHCHPPDGP</sequence>
<accession>A0A4S4L100</accession>
<gene>
    <name evidence="2" type="ORF">EW146_g10236</name>
</gene>
<feature type="region of interest" description="Disordered" evidence="1">
    <location>
        <begin position="203"/>
        <end position="234"/>
    </location>
</feature>
<proteinExistence type="predicted"/>
<dbReference type="Proteomes" id="UP000310158">
    <property type="component" value="Unassembled WGS sequence"/>
</dbReference>
<name>A0A4S4L100_9AGAM</name>
<dbReference type="AlphaFoldDB" id="A0A4S4L100"/>
<feature type="compositionally biased region" description="Basic residues" evidence="1">
    <location>
        <begin position="338"/>
        <end position="348"/>
    </location>
</feature>
<keyword evidence="3" id="KW-1185">Reference proteome</keyword>
<feature type="compositionally biased region" description="Basic and acidic residues" evidence="1">
    <location>
        <begin position="323"/>
        <end position="336"/>
    </location>
</feature>
<organism evidence="2 3">
    <name type="scientific">Bondarzewia mesenterica</name>
    <dbReference type="NCBI Taxonomy" id="1095465"/>
    <lineage>
        <taxon>Eukaryota</taxon>
        <taxon>Fungi</taxon>
        <taxon>Dikarya</taxon>
        <taxon>Basidiomycota</taxon>
        <taxon>Agaricomycotina</taxon>
        <taxon>Agaricomycetes</taxon>
        <taxon>Russulales</taxon>
        <taxon>Bondarzewiaceae</taxon>
        <taxon>Bondarzewia</taxon>
    </lineage>
</organism>
<comment type="caution">
    <text evidence="2">The sequence shown here is derived from an EMBL/GenBank/DDBJ whole genome shotgun (WGS) entry which is preliminary data.</text>
</comment>
<reference evidence="2 3" key="1">
    <citation type="submission" date="2019-02" db="EMBL/GenBank/DDBJ databases">
        <title>Genome sequencing of the rare red list fungi Bondarzewia mesenterica.</title>
        <authorList>
            <person name="Buettner E."/>
            <person name="Kellner H."/>
        </authorList>
    </citation>
    <scope>NUCLEOTIDE SEQUENCE [LARGE SCALE GENOMIC DNA]</scope>
    <source>
        <strain evidence="2 3">DSM 108281</strain>
    </source>
</reference>
<dbReference type="OrthoDB" id="3269050at2759"/>
<evidence type="ECO:0000313" key="2">
    <source>
        <dbReference type="EMBL" id="THH04208.1"/>
    </source>
</evidence>
<feature type="region of interest" description="Disordered" evidence="1">
    <location>
        <begin position="317"/>
        <end position="354"/>
    </location>
</feature>
<evidence type="ECO:0000256" key="1">
    <source>
        <dbReference type="SAM" id="MobiDB-lite"/>
    </source>
</evidence>
<evidence type="ECO:0000313" key="3">
    <source>
        <dbReference type="Proteomes" id="UP000310158"/>
    </source>
</evidence>
<feature type="region of interest" description="Disordered" evidence="1">
    <location>
        <begin position="61"/>
        <end position="106"/>
    </location>
</feature>